<protein>
    <submittedName>
        <fullName evidence="1">Uncharacterized protein</fullName>
    </submittedName>
</protein>
<sequence>MAMSIPPATLAGESDEMLATLIEVLEQQAEEARAHGV</sequence>
<reference evidence="1 2" key="1">
    <citation type="submission" date="2019-04" db="EMBL/GenBank/DDBJ databases">
        <authorList>
            <person name="Alwine J.A."/>
            <person name="Grubb S.R."/>
            <person name="Haszto C.S."/>
            <person name="Molleti L.S."/>
            <person name="Simms M.O."/>
            <person name="Butela K.A."/>
            <person name="Garlena R.A."/>
            <person name="Russell D.A."/>
            <person name="Pope W.H."/>
            <person name="Jacobs-Sera D."/>
            <person name="Hatfull G.F."/>
        </authorList>
    </citation>
    <scope>NUCLEOTIDE SEQUENCE [LARGE SCALE GENOMIC DNA]</scope>
</reference>
<keyword evidence="2" id="KW-1185">Reference proteome</keyword>
<evidence type="ECO:0000313" key="1">
    <source>
        <dbReference type="EMBL" id="QDF17431.1"/>
    </source>
</evidence>
<gene>
    <name evidence="1" type="primary">13</name>
    <name evidence="1" type="ORF">SEA_COEUR_13</name>
</gene>
<dbReference type="RefSeq" id="YP_010674584.1">
    <property type="nucleotide sequence ID" value="NC_070994.1"/>
</dbReference>
<organism evidence="1 2">
    <name type="scientific">Gordonia phage Coeur</name>
    <dbReference type="NCBI Taxonomy" id="2571246"/>
    <lineage>
        <taxon>Viruses</taxon>
        <taxon>Duplodnaviria</taxon>
        <taxon>Heunggongvirae</taxon>
        <taxon>Uroviricota</taxon>
        <taxon>Caudoviricetes</taxon>
        <taxon>Coeurvirus</taxon>
        <taxon>Coeurvirus coeur</taxon>
    </lineage>
</organism>
<dbReference type="Proteomes" id="UP000318668">
    <property type="component" value="Segment"/>
</dbReference>
<evidence type="ECO:0000313" key="2">
    <source>
        <dbReference type="Proteomes" id="UP000318668"/>
    </source>
</evidence>
<dbReference type="GeneID" id="77950898"/>
<proteinExistence type="predicted"/>
<name>A0A4Y6EJ92_9CAUD</name>
<dbReference type="EMBL" id="MK801723">
    <property type="protein sequence ID" value="QDF17431.1"/>
    <property type="molecule type" value="Genomic_DNA"/>
</dbReference>
<dbReference type="KEGG" id="vg:77950898"/>
<accession>A0A4Y6EJ92</accession>